<name>A0A1D9QH64_SCLS1</name>
<dbReference type="RefSeq" id="XP_001586874.1">
    <property type="nucleotide sequence ID" value="XM_001586824.1"/>
</dbReference>
<evidence type="ECO:0000256" key="1">
    <source>
        <dbReference type="SAM" id="MobiDB-lite"/>
    </source>
</evidence>
<protein>
    <submittedName>
        <fullName evidence="2">Uncharacterized protein</fullName>
    </submittedName>
</protein>
<proteinExistence type="predicted"/>
<dbReference type="VEuPathDB" id="FungiDB:sscle_12g090550"/>
<feature type="region of interest" description="Disordered" evidence="1">
    <location>
        <begin position="1"/>
        <end position="95"/>
    </location>
</feature>
<accession>A0A1D9QH64</accession>
<dbReference type="Proteomes" id="UP000177798">
    <property type="component" value="Chromosome 12"/>
</dbReference>
<reference evidence="3" key="1">
    <citation type="journal article" date="2017" name="Genome Biol. Evol.">
        <title>The complete genome sequence of the phytopathogenic fungus Sclerotinia sclerotiorum reveals insights into the genome architecture of broad host range pathogens.</title>
        <authorList>
            <person name="Derbyshire M."/>
            <person name="Denton-Giles M."/>
            <person name="Hegedus D."/>
            <person name="Seifbarghy S."/>
            <person name="Rollins J."/>
            <person name="van Kan J."/>
            <person name="Seidl M.F."/>
            <person name="Faino L."/>
            <person name="Mbengue M."/>
            <person name="Navaud O."/>
            <person name="Raffaele S."/>
            <person name="Hammond-Kosack K."/>
            <person name="Heard S."/>
            <person name="Oliver R."/>
        </authorList>
    </citation>
    <scope>NUCLEOTIDE SEQUENCE [LARGE SCALE GENOMIC DNA]</scope>
    <source>
        <strain evidence="3">ATCC 18683 / 1980 / Ss-1</strain>
    </source>
</reference>
<sequence length="95" mass="10190">MSSTSESSHIAVQGSVASDTNNTTDHRSYNTSPTEAKGFSANRIERYLAENDSPVPYASPAHHDGGNLERPSTATHKMNLKLQQFDATFHGQGGA</sequence>
<evidence type="ECO:0000313" key="2">
    <source>
        <dbReference type="EMBL" id="APA14285.1"/>
    </source>
</evidence>
<evidence type="ECO:0000313" key="3">
    <source>
        <dbReference type="Proteomes" id="UP000177798"/>
    </source>
</evidence>
<dbReference type="KEGG" id="ssl:SS1G_11903"/>
<feature type="compositionally biased region" description="Polar residues" evidence="1">
    <location>
        <begin position="1"/>
        <end position="34"/>
    </location>
</feature>
<dbReference type="OrthoDB" id="3524720at2759"/>
<dbReference type="OMA" id="STATHKM"/>
<feature type="compositionally biased region" description="Polar residues" evidence="1">
    <location>
        <begin position="70"/>
        <end position="86"/>
    </location>
</feature>
<organism evidence="2 3">
    <name type="scientific">Sclerotinia sclerotiorum (strain ATCC 18683 / 1980 / Ss-1)</name>
    <name type="common">White mold</name>
    <name type="synonym">Whetzelinia sclerotiorum</name>
    <dbReference type="NCBI Taxonomy" id="665079"/>
    <lineage>
        <taxon>Eukaryota</taxon>
        <taxon>Fungi</taxon>
        <taxon>Dikarya</taxon>
        <taxon>Ascomycota</taxon>
        <taxon>Pezizomycotina</taxon>
        <taxon>Leotiomycetes</taxon>
        <taxon>Helotiales</taxon>
        <taxon>Sclerotiniaceae</taxon>
        <taxon>Sclerotinia</taxon>
    </lineage>
</organism>
<dbReference type="EMBL" id="CP017825">
    <property type="protein sequence ID" value="APA14285.1"/>
    <property type="molecule type" value="Genomic_DNA"/>
</dbReference>
<gene>
    <name evidence="2" type="ORF">sscle_12g090550</name>
</gene>
<dbReference type="AlphaFoldDB" id="A0A1D9QH64"/>